<dbReference type="PANTHER" id="PTHR43329">
    <property type="entry name" value="EPOXIDE HYDROLASE"/>
    <property type="match status" value="1"/>
</dbReference>
<dbReference type="SUPFAM" id="SSF53474">
    <property type="entry name" value="alpha/beta-Hydrolases"/>
    <property type="match status" value="1"/>
</dbReference>
<keyword evidence="1 4" id="KW-0378">Hydrolase</keyword>
<comment type="similarity">
    <text evidence="2">Belongs to the AB hydrolase superfamily. Epoxide hydrolase family.</text>
</comment>
<accession>A0A3N4LTP2</accession>
<dbReference type="GO" id="GO:0016787">
    <property type="term" value="F:hydrolase activity"/>
    <property type="evidence" value="ECO:0007669"/>
    <property type="project" value="UniProtKB-KW"/>
</dbReference>
<evidence type="ECO:0000313" key="4">
    <source>
        <dbReference type="EMBL" id="RPB24001.1"/>
    </source>
</evidence>
<dbReference type="AlphaFoldDB" id="A0A3N4LTP2"/>
<reference evidence="4 5" key="1">
    <citation type="journal article" date="2018" name="Nat. Ecol. Evol.">
        <title>Pezizomycetes genomes reveal the molecular basis of ectomycorrhizal truffle lifestyle.</title>
        <authorList>
            <person name="Murat C."/>
            <person name="Payen T."/>
            <person name="Noel B."/>
            <person name="Kuo A."/>
            <person name="Morin E."/>
            <person name="Chen J."/>
            <person name="Kohler A."/>
            <person name="Krizsan K."/>
            <person name="Balestrini R."/>
            <person name="Da Silva C."/>
            <person name="Montanini B."/>
            <person name="Hainaut M."/>
            <person name="Levati E."/>
            <person name="Barry K.W."/>
            <person name="Belfiori B."/>
            <person name="Cichocki N."/>
            <person name="Clum A."/>
            <person name="Dockter R.B."/>
            <person name="Fauchery L."/>
            <person name="Guy J."/>
            <person name="Iotti M."/>
            <person name="Le Tacon F."/>
            <person name="Lindquist E.A."/>
            <person name="Lipzen A."/>
            <person name="Malagnac F."/>
            <person name="Mello A."/>
            <person name="Molinier V."/>
            <person name="Miyauchi S."/>
            <person name="Poulain J."/>
            <person name="Riccioni C."/>
            <person name="Rubini A."/>
            <person name="Sitrit Y."/>
            <person name="Splivallo R."/>
            <person name="Traeger S."/>
            <person name="Wang M."/>
            <person name="Zifcakova L."/>
            <person name="Wipf D."/>
            <person name="Zambonelli A."/>
            <person name="Paolocci F."/>
            <person name="Nowrousian M."/>
            <person name="Ottonello S."/>
            <person name="Baldrian P."/>
            <person name="Spatafora J.W."/>
            <person name="Henrissat B."/>
            <person name="Nagy L.G."/>
            <person name="Aury J.M."/>
            <person name="Wincker P."/>
            <person name="Grigoriev I.V."/>
            <person name="Bonfante P."/>
            <person name="Martin F.M."/>
        </authorList>
    </citation>
    <scope>NUCLEOTIDE SEQUENCE [LARGE SCALE GENOMIC DNA]</scope>
    <source>
        <strain evidence="4 5">ATCC MYA-4762</strain>
    </source>
</reference>
<evidence type="ECO:0000256" key="2">
    <source>
        <dbReference type="ARBA" id="ARBA00038334"/>
    </source>
</evidence>
<dbReference type="Proteomes" id="UP000267821">
    <property type="component" value="Unassembled WGS sequence"/>
</dbReference>
<dbReference type="PRINTS" id="PR00111">
    <property type="entry name" value="ABHYDROLASE"/>
</dbReference>
<dbReference type="InParanoid" id="A0A3N4LTP2"/>
<dbReference type="Pfam" id="PF00561">
    <property type="entry name" value="Abhydrolase_1"/>
    <property type="match status" value="1"/>
</dbReference>
<dbReference type="InterPro" id="IPR000639">
    <property type="entry name" value="Epox_hydrolase-like"/>
</dbReference>
<name>A0A3N4LTP2_9PEZI</name>
<keyword evidence="5" id="KW-1185">Reference proteome</keyword>
<dbReference type="STRING" id="1051890.A0A3N4LTP2"/>
<dbReference type="InterPro" id="IPR029058">
    <property type="entry name" value="AB_hydrolase_fold"/>
</dbReference>
<sequence>MPSVPTSTEPIHPTDDVRVTHEFATVNGRKYHYVNGFPKGEQKGVFLLLHGFPELWYSWRYIIPALLDHGFRVITPDLLGYGQTDKPVCTQDQLGPYTHKSMSNDLAELLKQLNIPKVVVVGHDWGSYLAQRFAFFQPELVSHIVVIAVPFMPLQKQEVTPEDMVKMLPNFKYQLSFIDPEKFENGLKERKDVERLFRAFFQPKPPAPRPKGQLARINVVDCVLDAIRDVPKSDMITEEELQYYVDYFTQGGFHGPCNWYRTRWYNWNDEKDLPNSTIKVPALFIQTIHDVILSPDFVEKVPQHLVAPKLTHRTVGTDHWAMMEDPDAINSILKEWITVVVLGGGSKL</sequence>
<proteinExistence type="inferred from homology"/>
<protein>
    <submittedName>
        <fullName evidence="4">Alpha/beta-hydrolase</fullName>
    </submittedName>
</protein>
<feature type="domain" description="AB hydrolase-1" evidence="3">
    <location>
        <begin position="45"/>
        <end position="326"/>
    </location>
</feature>
<dbReference type="InterPro" id="IPR000073">
    <property type="entry name" value="AB_hydrolase_1"/>
</dbReference>
<evidence type="ECO:0000259" key="3">
    <source>
        <dbReference type="Pfam" id="PF00561"/>
    </source>
</evidence>
<evidence type="ECO:0000256" key="1">
    <source>
        <dbReference type="ARBA" id="ARBA00022801"/>
    </source>
</evidence>
<dbReference type="OrthoDB" id="408373at2759"/>
<dbReference type="Gene3D" id="3.40.50.1820">
    <property type="entry name" value="alpha/beta hydrolase"/>
    <property type="match status" value="1"/>
</dbReference>
<organism evidence="4 5">
    <name type="scientific">Terfezia boudieri ATCC MYA-4762</name>
    <dbReference type="NCBI Taxonomy" id="1051890"/>
    <lineage>
        <taxon>Eukaryota</taxon>
        <taxon>Fungi</taxon>
        <taxon>Dikarya</taxon>
        <taxon>Ascomycota</taxon>
        <taxon>Pezizomycotina</taxon>
        <taxon>Pezizomycetes</taxon>
        <taxon>Pezizales</taxon>
        <taxon>Pezizaceae</taxon>
        <taxon>Terfezia</taxon>
    </lineage>
</organism>
<evidence type="ECO:0000313" key="5">
    <source>
        <dbReference type="Proteomes" id="UP000267821"/>
    </source>
</evidence>
<dbReference type="PRINTS" id="PR00412">
    <property type="entry name" value="EPOXHYDRLASE"/>
</dbReference>
<dbReference type="EMBL" id="ML121543">
    <property type="protein sequence ID" value="RPB24001.1"/>
    <property type="molecule type" value="Genomic_DNA"/>
</dbReference>
<gene>
    <name evidence="4" type="ORF">L211DRAFT_837873</name>
</gene>